<keyword evidence="5 6" id="KW-0472">Membrane</keyword>
<dbReference type="GO" id="GO:0009246">
    <property type="term" value="P:enterobacterial common antigen biosynthetic process"/>
    <property type="evidence" value="ECO:0007669"/>
    <property type="project" value="TreeGrafter"/>
</dbReference>
<dbReference type="PANTHER" id="PTHR40074">
    <property type="entry name" value="O-ACETYLTRANSFERASE WECH"/>
    <property type="match status" value="1"/>
</dbReference>
<feature type="transmembrane region" description="Helical" evidence="6">
    <location>
        <begin position="46"/>
        <end position="64"/>
    </location>
</feature>
<organism evidence="8 9">
    <name type="scientific">Methanobrevibacter millerae</name>
    <dbReference type="NCBI Taxonomy" id="230361"/>
    <lineage>
        <taxon>Archaea</taxon>
        <taxon>Methanobacteriati</taxon>
        <taxon>Methanobacteriota</taxon>
        <taxon>Methanomada group</taxon>
        <taxon>Methanobacteria</taxon>
        <taxon>Methanobacteriales</taxon>
        <taxon>Methanobacteriaceae</taxon>
        <taxon>Methanobrevibacter</taxon>
    </lineage>
</organism>
<dbReference type="EMBL" id="CP011266">
    <property type="protein sequence ID" value="ALT70054.1"/>
    <property type="molecule type" value="Genomic_DNA"/>
</dbReference>
<evidence type="ECO:0000256" key="2">
    <source>
        <dbReference type="ARBA" id="ARBA00022475"/>
    </source>
</evidence>
<keyword evidence="9" id="KW-1185">Reference proteome</keyword>
<dbReference type="RefSeq" id="WP_058740252.1">
    <property type="nucleotide sequence ID" value="NZ_CP011266.1"/>
</dbReference>
<evidence type="ECO:0000313" key="9">
    <source>
        <dbReference type="Proteomes" id="UP000067738"/>
    </source>
</evidence>
<protein>
    <recommendedName>
        <fullName evidence="7">Acyltransferase 3 domain-containing protein</fullName>
    </recommendedName>
</protein>
<dbReference type="InterPro" id="IPR002656">
    <property type="entry name" value="Acyl_transf_3_dom"/>
</dbReference>
<dbReference type="KEGG" id="mmil:sm9_2298"/>
<evidence type="ECO:0000256" key="3">
    <source>
        <dbReference type="ARBA" id="ARBA00022692"/>
    </source>
</evidence>
<reference evidence="8 9" key="1">
    <citation type="submission" date="2015-04" db="EMBL/GenBank/DDBJ databases">
        <title>The complete genome sequence of the rumen methanogen Methanobrevibacter millerae SM9.</title>
        <authorList>
            <person name="Leahy S.C."/>
            <person name="Kelly W.J."/>
            <person name="Pacheco D.M."/>
            <person name="Li D."/>
            <person name="Altermann E."/>
            <person name="Attwood G.T."/>
        </authorList>
    </citation>
    <scope>NUCLEOTIDE SEQUENCE [LARGE SCALE GENOMIC DNA]</scope>
    <source>
        <strain evidence="8 9">SM9</strain>
    </source>
</reference>
<feature type="transmembrane region" description="Helical" evidence="6">
    <location>
        <begin position="12"/>
        <end position="34"/>
    </location>
</feature>
<comment type="subcellular location">
    <subcellularLocation>
        <location evidence="1">Cell membrane</location>
        <topology evidence="1">Multi-pass membrane protein</topology>
    </subcellularLocation>
</comment>
<feature type="transmembrane region" description="Helical" evidence="6">
    <location>
        <begin position="154"/>
        <end position="172"/>
    </location>
</feature>
<evidence type="ECO:0000313" key="8">
    <source>
        <dbReference type="EMBL" id="ALT70054.1"/>
    </source>
</evidence>
<keyword evidence="2" id="KW-1003">Cell membrane</keyword>
<sequence>MGNKIRYMYIDILKTVAIFAIIISHVCIIGRQAAILNIPFTHFQHIGKVGVPLFLMISGALLLNRNYPSIKEFICKKMLRIIPPYIFWMLIALMVIGFLNHVPFNYDGLIFYINNFFNLGVNWYFWMVIGVFLAIPIINEFIKNKKIEGAKYFSLIFIISSIIYQICILFNWTSFLDLSFFITPIGYVILGYYLANREYKLSSNALIIIGLIVFLSIFIIRLYQPIPYKILYLFMVNNTIHLDSFLDISLIGILESTSIFILIKAIDDSKKGFGKKIKGFFEINVVKKIILSISKSSYGMYLTHIYLVMIVFHYFDLLPLSGTKMALLIAILSIITIILAHISVLIVSKIPKLKILSGYS</sequence>
<feature type="domain" description="Acyltransferase 3" evidence="7">
    <location>
        <begin position="9"/>
        <end position="340"/>
    </location>
</feature>
<gene>
    <name evidence="8" type="ORF">sm9_2298</name>
</gene>
<dbReference type="PATRIC" id="fig|230361.4.peg.2372"/>
<feature type="transmembrane region" description="Helical" evidence="6">
    <location>
        <begin position="178"/>
        <end position="194"/>
    </location>
</feature>
<feature type="transmembrane region" description="Helical" evidence="6">
    <location>
        <begin position="206"/>
        <end position="224"/>
    </location>
</feature>
<dbReference type="GO" id="GO:0005886">
    <property type="term" value="C:plasma membrane"/>
    <property type="evidence" value="ECO:0007669"/>
    <property type="project" value="UniProtKB-SubCell"/>
</dbReference>
<keyword evidence="4 6" id="KW-1133">Transmembrane helix</keyword>
<dbReference type="OrthoDB" id="77584at2157"/>
<dbReference type="GO" id="GO:0016413">
    <property type="term" value="F:O-acetyltransferase activity"/>
    <property type="evidence" value="ECO:0007669"/>
    <property type="project" value="TreeGrafter"/>
</dbReference>
<evidence type="ECO:0000256" key="4">
    <source>
        <dbReference type="ARBA" id="ARBA00022989"/>
    </source>
</evidence>
<accession>A0A0U3DPZ7</accession>
<feature type="transmembrane region" description="Helical" evidence="6">
    <location>
        <begin position="244"/>
        <end position="266"/>
    </location>
</feature>
<evidence type="ECO:0000256" key="1">
    <source>
        <dbReference type="ARBA" id="ARBA00004651"/>
    </source>
</evidence>
<dbReference type="Proteomes" id="UP000067738">
    <property type="component" value="Chromosome"/>
</dbReference>
<evidence type="ECO:0000259" key="7">
    <source>
        <dbReference type="Pfam" id="PF01757"/>
    </source>
</evidence>
<feature type="transmembrane region" description="Helical" evidence="6">
    <location>
        <begin position="298"/>
        <end position="315"/>
    </location>
</feature>
<dbReference type="PANTHER" id="PTHR40074:SF2">
    <property type="entry name" value="O-ACETYLTRANSFERASE WECH"/>
    <property type="match status" value="1"/>
</dbReference>
<keyword evidence="3 6" id="KW-0812">Transmembrane</keyword>
<feature type="transmembrane region" description="Helical" evidence="6">
    <location>
        <begin position="123"/>
        <end position="142"/>
    </location>
</feature>
<feature type="transmembrane region" description="Helical" evidence="6">
    <location>
        <begin position="327"/>
        <end position="347"/>
    </location>
</feature>
<feature type="transmembrane region" description="Helical" evidence="6">
    <location>
        <begin position="85"/>
        <end position="103"/>
    </location>
</feature>
<dbReference type="GeneID" id="26737256"/>
<name>A0A0U3DPZ7_9EURY</name>
<dbReference type="AlphaFoldDB" id="A0A0U3DPZ7"/>
<evidence type="ECO:0000256" key="6">
    <source>
        <dbReference type="SAM" id="Phobius"/>
    </source>
</evidence>
<dbReference type="Pfam" id="PF01757">
    <property type="entry name" value="Acyl_transf_3"/>
    <property type="match status" value="1"/>
</dbReference>
<proteinExistence type="predicted"/>
<evidence type="ECO:0000256" key="5">
    <source>
        <dbReference type="ARBA" id="ARBA00023136"/>
    </source>
</evidence>